<dbReference type="NCBIfam" id="NF038290">
    <property type="entry name" value="repM_Acin"/>
    <property type="match status" value="1"/>
</dbReference>
<comment type="similarity">
    <text evidence="1">Belongs to the initiator RepB protein family.</text>
</comment>
<sequence>MAELIRNSDVYKANALINASYALDTAEQRIILLAILVSRNKNADLTAETIIEIPASLYAQKFNTTVSAAYKTLKEAEDTLFERRFSYTTMRNGKIEVVRSRWVSRVSYVKDDALLTITLAPDVIPLVTKLEGTFTKYAIDNLRDVTSKYGIRLYELVASWKNSDIRKTPVYDFEDFRAKMGLLPHEYRDKKNPESTDMTNFNKRVLKPAIDQINSFTDLFITEKKIKTGRNITGIYFEVSLKTDNFIEGEAKEIHDSKPSSDSAKKTGTPLENIRLPKVSTQEFLGSDLSEEDLNKENPLKEFIVESGVYKSAIEKPVEEKDEFELNGIKRLYEALLKLDEGVTKEYVREYAQIKGVTLQHALIELYNSKRPA</sequence>
<organism evidence="4 5">
    <name type="scientific">Acinetobacter baumannii (strain 1295743)</name>
    <dbReference type="NCBI Taxonomy" id="1310613"/>
    <lineage>
        <taxon>Bacteria</taxon>
        <taxon>Pseudomonadati</taxon>
        <taxon>Pseudomonadota</taxon>
        <taxon>Gammaproteobacteria</taxon>
        <taxon>Moraxellales</taxon>
        <taxon>Moraxellaceae</taxon>
        <taxon>Acinetobacter</taxon>
        <taxon>Acinetobacter calcoaceticus/baumannii complex</taxon>
    </lineage>
</organism>
<dbReference type="Pfam" id="PF01051">
    <property type="entry name" value="Rep3_N"/>
    <property type="match status" value="1"/>
</dbReference>
<reference evidence="4 5" key="1">
    <citation type="submission" date="2014-02" db="EMBL/GenBank/DDBJ databases">
        <title>Comparative genomics and transcriptomics to identify genetic mechanisms underlying the emergence of carbapenem resistant Acinetobacter baumannii (CRAb).</title>
        <authorList>
            <person name="Harris A.D."/>
            <person name="Johnson K.J."/>
            <person name="George J."/>
            <person name="Shefchek K."/>
            <person name="Daugherty S.C."/>
            <person name="Parankush S."/>
            <person name="Sadzewicz L."/>
            <person name="Tallon L."/>
            <person name="Sengamalay N."/>
            <person name="Hazen T.H."/>
            <person name="Rasko D.A."/>
        </authorList>
    </citation>
    <scope>NUCLEOTIDE SEQUENCE [LARGE SCALE GENOMIC DNA]</scope>
    <source>
        <strain evidence="4 5">1295743</strain>
    </source>
</reference>
<name>A0A009ILX1_ACIB9</name>
<proteinExistence type="inferred from homology"/>
<protein>
    <submittedName>
        <fullName evidence="4">Initiator Replication family protein</fullName>
    </submittedName>
</protein>
<dbReference type="SUPFAM" id="SSF46785">
    <property type="entry name" value="Winged helix' DNA-binding domain"/>
    <property type="match status" value="2"/>
</dbReference>
<dbReference type="Pfam" id="PF21205">
    <property type="entry name" value="Rep3_C"/>
    <property type="match status" value="1"/>
</dbReference>
<dbReference type="InterPro" id="IPR036390">
    <property type="entry name" value="WH_DNA-bd_sf"/>
</dbReference>
<evidence type="ECO:0000313" key="4">
    <source>
        <dbReference type="EMBL" id="EXB05704.1"/>
    </source>
</evidence>
<evidence type="ECO:0000256" key="2">
    <source>
        <dbReference type="SAM" id="MobiDB-lite"/>
    </source>
</evidence>
<evidence type="ECO:0000259" key="3">
    <source>
        <dbReference type="Pfam" id="PF01051"/>
    </source>
</evidence>
<dbReference type="RefSeq" id="WP_000818857.1">
    <property type="nucleotide sequence ID" value="NZ_JEWH01000022.1"/>
</dbReference>
<dbReference type="Gene3D" id="1.10.10.10">
    <property type="entry name" value="Winged helix-like DNA-binding domain superfamily/Winged helix DNA-binding domain"/>
    <property type="match status" value="2"/>
</dbReference>
<dbReference type="GO" id="GO:0003887">
    <property type="term" value="F:DNA-directed DNA polymerase activity"/>
    <property type="evidence" value="ECO:0007669"/>
    <property type="project" value="InterPro"/>
</dbReference>
<evidence type="ECO:0000313" key="5">
    <source>
        <dbReference type="Proteomes" id="UP000020595"/>
    </source>
</evidence>
<feature type="domain" description="Initiator Rep protein WH1" evidence="3">
    <location>
        <begin position="10"/>
        <end position="157"/>
    </location>
</feature>
<evidence type="ECO:0000256" key="1">
    <source>
        <dbReference type="ARBA" id="ARBA00038283"/>
    </source>
</evidence>
<dbReference type="GO" id="GO:0006270">
    <property type="term" value="P:DNA replication initiation"/>
    <property type="evidence" value="ECO:0007669"/>
    <property type="project" value="InterPro"/>
</dbReference>
<feature type="compositionally biased region" description="Basic and acidic residues" evidence="2">
    <location>
        <begin position="252"/>
        <end position="265"/>
    </location>
</feature>
<comment type="caution">
    <text evidence="4">The sequence shown here is derived from an EMBL/GenBank/DDBJ whole genome shotgun (WGS) entry which is preliminary data.</text>
</comment>
<feature type="region of interest" description="Disordered" evidence="2">
    <location>
        <begin position="252"/>
        <end position="271"/>
    </location>
</feature>
<dbReference type="InterPro" id="IPR000525">
    <property type="entry name" value="Initiator_Rep_WH1"/>
</dbReference>
<accession>A0A009ILX1</accession>
<dbReference type="AlphaFoldDB" id="A0A009ILX1"/>
<dbReference type="Proteomes" id="UP000020595">
    <property type="component" value="Unassembled WGS sequence"/>
</dbReference>
<gene>
    <name evidence="4" type="ORF">J512_2026</name>
</gene>
<dbReference type="InterPro" id="IPR036388">
    <property type="entry name" value="WH-like_DNA-bd_sf"/>
</dbReference>
<dbReference type="EMBL" id="JEWH01000022">
    <property type="protein sequence ID" value="EXB05704.1"/>
    <property type="molecule type" value="Genomic_DNA"/>
</dbReference>
<dbReference type="PATRIC" id="fig|1310613.3.peg.1944"/>